<dbReference type="InterPro" id="IPR017136">
    <property type="entry name" value="UCP037205"/>
</dbReference>
<dbReference type="AlphaFoldDB" id="S9PLJ9"/>
<reference evidence="1" key="1">
    <citation type="submission" date="2013-05" db="EMBL/GenBank/DDBJ databases">
        <title>Genome assembly of Cystobacter fuscus DSM 2262.</title>
        <authorList>
            <person name="Sharma G."/>
            <person name="Khatri I."/>
            <person name="Kaur C."/>
            <person name="Mayilraj S."/>
            <person name="Subramanian S."/>
        </authorList>
    </citation>
    <scope>NUCLEOTIDE SEQUENCE [LARGE SCALE GENOMIC DNA]</scope>
    <source>
        <strain evidence="1">DSM 2262</strain>
    </source>
</reference>
<accession>S9PLJ9</accession>
<dbReference type="OrthoDB" id="27194at2"/>
<dbReference type="InterPro" id="IPR036390">
    <property type="entry name" value="WH_DNA-bd_sf"/>
</dbReference>
<keyword evidence="2" id="KW-1185">Reference proteome</keyword>
<proteinExistence type="predicted"/>
<protein>
    <recommendedName>
        <fullName evidence="3">DUF2256 and DUF3253 domain-containing protein</fullName>
    </recommendedName>
</protein>
<organism evidence="1 2">
    <name type="scientific">Cystobacter fuscus (strain ATCC 25194 / DSM 2262 / NBRC 100088 / M29)</name>
    <dbReference type="NCBI Taxonomy" id="1242864"/>
    <lineage>
        <taxon>Bacteria</taxon>
        <taxon>Pseudomonadati</taxon>
        <taxon>Myxococcota</taxon>
        <taxon>Myxococcia</taxon>
        <taxon>Myxococcales</taxon>
        <taxon>Cystobacterineae</taxon>
        <taxon>Archangiaceae</taxon>
        <taxon>Cystobacter</taxon>
    </lineage>
</organism>
<dbReference type="eggNOG" id="COG4338">
    <property type="taxonomic scope" value="Bacteria"/>
</dbReference>
<dbReference type="EMBL" id="ANAH02000004">
    <property type="protein sequence ID" value="EPX63906.1"/>
    <property type="molecule type" value="Genomic_DNA"/>
</dbReference>
<sequence>MTTPAPKTCAVCGRSITWRKKWEKDWEQVRYCSERCRRRKDAGRQDELERRILEMLATRARGATMCPSEVARAGGGEDWRERMEPVREAARRLVARGEVEILQGGRVVDPSTARGPIRLRLRG</sequence>
<dbReference type="Gene3D" id="1.10.10.10">
    <property type="entry name" value="Winged helix-like DNA-binding domain superfamily/Winged helix DNA-binding domain"/>
    <property type="match status" value="1"/>
</dbReference>
<comment type="caution">
    <text evidence="1">The sequence shown here is derived from an EMBL/GenBank/DDBJ whole genome shotgun (WGS) entry which is preliminary data.</text>
</comment>
<dbReference type="Pfam" id="PF11625">
    <property type="entry name" value="DUF3253"/>
    <property type="match status" value="1"/>
</dbReference>
<name>S9PLJ9_CYSF2</name>
<dbReference type="PANTHER" id="PTHR37463:SF1">
    <property type="entry name" value="DUF2256 DOMAIN-CONTAINING PROTEIN"/>
    <property type="match status" value="1"/>
</dbReference>
<gene>
    <name evidence="1" type="ORF">D187_005036</name>
</gene>
<dbReference type="Pfam" id="PF10013">
    <property type="entry name" value="DUF2256"/>
    <property type="match status" value="1"/>
</dbReference>
<evidence type="ECO:0000313" key="2">
    <source>
        <dbReference type="Proteomes" id="UP000011682"/>
    </source>
</evidence>
<dbReference type="InterPro" id="IPR036388">
    <property type="entry name" value="WH-like_DNA-bd_sf"/>
</dbReference>
<dbReference type="RefSeq" id="WP_002630260.1">
    <property type="nucleotide sequence ID" value="NZ_ANAH02000004.1"/>
</dbReference>
<dbReference type="Proteomes" id="UP000011682">
    <property type="component" value="Unassembled WGS sequence"/>
</dbReference>
<dbReference type="PANTHER" id="PTHR37463">
    <property type="entry name" value="GSL3115 PROTEIN"/>
    <property type="match status" value="1"/>
</dbReference>
<evidence type="ECO:0000313" key="1">
    <source>
        <dbReference type="EMBL" id="EPX63906.1"/>
    </source>
</evidence>
<evidence type="ECO:0008006" key="3">
    <source>
        <dbReference type="Google" id="ProtNLM"/>
    </source>
</evidence>
<dbReference type="SUPFAM" id="SSF46785">
    <property type="entry name" value="Winged helix' DNA-binding domain"/>
    <property type="match status" value="1"/>
</dbReference>
<dbReference type="InterPro" id="IPR021660">
    <property type="entry name" value="DUF3253"/>
</dbReference>